<dbReference type="RefSeq" id="WP_034569759.1">
    <property type="nucleotide sequence ID" value="NZ_JRMP02000030.1"/>
</dbReference>
<reference evidence="2 3" key="2">
    <citation type="journal article" date="2016" name="Infect. Immun.">
        <title>Helicobacter saguini, a Novel Helicobacter Isolated from Cotton-Top Tamarins with Ulcerative Colitis, Has Proinflammatory Properties and Induces Typhlocolitis and Dysplasia in Gnotobiotic IL-10-/- Mice.</title>
        <authorList>
            <person name="Shen Z."/>
            <person name="Mannion A."/>
            <person name="Whary M.T."/>
            <person name="Muthupalani S."/>
            <person name="Sheh A."/>
            <person name="Feng Y."/>
            <person name="Gong G."/>
            <person name="Vandamme P."/>
            <person name="Holcombe H.R."/>
            <person name="Paster B.J."/>
            <person name="Fox J.G."/>
        </authorList>
    </citation>
    <scope>NUCLEOTIDE SEQUENCE [LARGE SCALE GENOMIC DNA]</scope>
    <source>
        <strain evidence="2 3">MIT 97-6194</strain>
    </source>
</reference>
<comment type="caution">
    <text evidence="2">The sequence shown here is derived from an EMBL/GenBank/DDBJ whole genome shotgun (WGS) entry which is preliminary data.</text>
</comment>
<gene>
    <name evidence="1" type="ORF">DCO61_08835</name>
    <name evidence="2" type="ORF">LS64_011540</name>
</gene>
<evidence type="ECO:0000313" key="1">
    <source>
        <dbReference type="EMBL" id="MWV70097.1"/>
    </source>
</evidence>
<dbReference type="Proteomes" id="UP000029714">
    <property type="component" value="Unassembled WGS sequence"/>
</dbReference>
<protein>
    <recommendedName>
        <fullName evidence="5">Protein hydE</fullName>
    </recommendedName>
</protein>
<sequence>MSEKEQEIIVINEMDYSIESAESSGFEVAQNDNQNALFTFKMTQSKSANNMIFLLKNIVLEFLDSIESSLESAEFVTKITIKYKIDSIESTQNSQKFFIFMQGSSKNILDFSNALSDLPLSLNFTFQNLEFISLDSINIETFCDFSESSFIEFATANLDSKNIIPSIKDLQNIKQNYELIRNFITIKSKDSIESILENLAKKLVENKKIIIQKDKEIFELFIDKELLNLKDSKKKVIESKALNIDNIPHVMFADLYNATSYLRISDIQKQILASLENIEILLALKSAFVSQFRPIDCKNIESKVSQDSKDFNTEDSKSKNSKNHNFLESKNTILASLPNDCFLMLLFDKLQKNFNIDFAFFKSLKSAKNAEQIDISYTLKYHLDSNLQIVASSESGRFVPLKYAHTDLSGFLNNQIITQNKKFIILLSSRNNSLFWLYNLKGNAEYSEILNISFSTNLATHLKTLYTYQNGDKLLKNFALQHAGIAQTWGLDSNFASKIGLDSKKLQDSKQFNTKNIESNNLIDIFTLIEKLLNLPQNLLIYANNCVRERGPRIDFKLVKISENISLDYARILRSVLSFYLAGVEVELIAFGVIESLCEFIGTLCGDMLTNYGVSEVFACGDILTNQTFLDKIIYAIPKNISLNLPTNAIDFSI</sequence>
<keyword evidence="3" id="KW-1185">Reference proteome</keyword>
<evidence type="ECO:0000313" key="4">
    <source>
        <dbReference type="Proteomes" id="UP000477070"/>
    </source>
</evidence>
<dbReference type="Proteomes" id="UP000477070">
    <property type="component" value="Unassembled WGS sequence"/>
</dbReference>
<proteinExistence type="predicted"/>
<reference evidence="2 3" key="1">
    <citation type="journal article" date="2014" name="Genome Announc.">
        <title>Draft genome sequences of eight enterohepatic helicobacter species isolated from both laboratory and wild rodents.</title>
        <authorList>
            <person name="Sheh A."/>
            <person name="Shen Z."/>
            <person name="Fox J.G."/>
        </authorList>
    </citation>
    <scope>NUCLEOTIDE SEQUENCE [LARGE SCALE GENOMIC DNA]</scope>
    <source>
        <strain evidence="2 3">MIT 97-6194</strain>
    </source>
</reference>
<dbReference type="OrthoDB" id="5318537at2"/>
<accession>A0A347VZA1</accession>
<reference evidence="2" key="3">
    <citation type="submission" date="2018-04" db="EMBL/GenBank/DDBJ databases">
        <authorList>
            <person name="Sheh A."/>
            <person name="Shen Z."/>
            <person name="Mannion A.J."/>
            <person name="Fox J.G."/>
        </authorList>
    </citation>
    <scope>NUCLEOTIDE SEQUENCE</scope>
    <source>
        <strain evidence="2">MIT 97-6194</strain>
    </source>
</reference>
<evidence type="ECO:0008006" key="5">
    <source>
        <dbReference type="Google" id="ProtNLM"/>
    </source>
</evidence>
<dbReference type="AlphaFoldDB" id="A0A347VZA1"/>
<dbReference type="EMBL" id="JRMP02000030">
    <property type="protein sequence ID" value="TLD91656.1"/>
    <property type="molecule type" value="Genomic_DNA"/>
</dbReference>
<dbReference type="EMBL" id="QBIU01000002">
    <property type="protein sequence ID" value="MWV70097.1"/>
    <property type="molecule type" value="Genomic_DNA"/>
</dbReference>
<name>A0A347VZA1_9HELI</name>
<evidence type="ECO:0000313" key="3">
    <source>
        <dbReference type="Proteomes" id="UP000029714"/>
    </source>
</evidence>
<organism evidence="2 3">
    <name type="scientific">Helicobacter saguini</name>
    <dbReference type="NCBI Taxonomy" id="1548018"/>
    <lineage>
        <taxon>Bacteria</taxon>
        <taxon>Pseudomonadati</taxon>
        <taxon>Campylobacterota</taxon>
        <taxon>Epsilonproteobacteria</taxon>
        <taxon>Campylobacterales</taxon>
        <taxon>Helicobacteraceae</taxon>
        <taxon>Helicobacter</taxon>
    </lineage>
</organism>
<dbReference type="Gene3D" id="3.30.420.40">
    <property type="match status" value="1"/>
</dbReference>
<evidence type="ECO:0000313" key="2">
    <source>
        <dbReference type="EMBL" id="TLD91656.1"/>
    </source>
</evidence>
<reference evidence="1 4" key="4">
    <citation type="submission" date="2019-12" db="EMBL/GenBank/DDBJ databases">
        <title>Multi-Generational Helicobacter saguini Isolates.</title>
        <authorList>
            <person name="Mannion A."/>
            <person name="Shen Z."/>
            <person name="Fox J.G."/>
        </authorList>
    </citation>
    <scope>NUCLEOTIDE SEQUENCE [LARGE SCALE GENOMIC DNA]</scope>
    <source>
        <strain evidence="1">16-048</strain>
        <strain evidence="4">16-048 (F4)</strain>
    </source>
</reference>